<name>A0A4R2N324_9PAST</name>
<keyword evidence="1" id="KW-0472">Membrane</keyword>
<proteinExistence type="predicted"/>
<protein>
    <submittedName>
        <fullName evidence="2">Uncharacterized protein</fullName>
    </submittedName>
</protein>
<dbReference type="OrthoDB" id="5692314at2"/>
<dbReference type="RefSeq" id="WP_132021927.1">
    <property type="nucleotide sequence ID" value="NZ_CP016605.1"/>
</dbReference>
<keyword evidence="1" id="KW-1133">Transmembrane helix</keyword>
<evidence type="ECO:0000256" key="1">
    <source>
        <dbReference type="SAM" id="Phobius"/>
    </source>
</evidence>
<feature type="transmembrane region" description="Helical" evidence="1">
    <location>
        <begin position="12"/>
        <end position="29"/>
    </location>
</feature>
<dbReference type="EMBL" id="SLXI01000001">
    <property type="protein sequence ID" value="TCP14225.1"/>
    <property type="molecule type" value="Genomic_DNA"/>
</dbReference>
<sequence>MKLDKKKITKIGLLKAVVLLVYIALIFLIQDDNPSIVERRKMHCERIERDEEYRLKVAVNRYFNDILLDIKMDKDRDWCDPDPNDKFPNLMDCELAITGKNIDENVLNSFIGNLILQHHMMASSADLDDTFVQYSENILSQMNPAEFWKLDFMEILKNHNIMYLFYGTELSLYEKSSFSLGGEQKKQLIIHSKVGGNSDSQYMWNTIRETKVDRYQIENCGNLRYLFNLE</sequence>
<reference evidence="2 3" key="1">
    <citation type="submission" date="2019-03" db="EMBL/GenBank/DDBJ databases">
        <title>Genomic Encyclopedia of Type Strains, Phase IV (KMG-IV): sequencing the most valuable type-strain genomes for metagenomic binning, comparative biology and taxonomic classification.</title>
        <authorList>
            <person name="Goeker M."/>
        </authorList>
    </citation>
    <scope>NUCLEOTIDE SEQUENCE [LARGE SCALE GENOMIC DNA]</scope>
    <source>
        <strain evidence="2 3">DSM 28231</strain>
    </source>
</reference>
<dbReference type="AlphaFoldDB" id="A0A4R2N324"/>
<evidence type="ECO:0000313" key="3">
    <source>
        <dbReference type="Proteomes" id="UP000294841"/>
    </source>
</evidence>
<keyword evidence="1" id="KW-0812">Transmembrane</keyword>
<comment type="caution">
    <text evidence="2">The sequence shown here is derived from an EMBL/GenBank/DDBJ whole genome shotgun (WGS) entry which is preliminary data.</text>
</comment>
<accession>A0A4R2N324</accession>
<gene>
    <name evidence="2" type="ORF">EV697_101362</name>
</gene>
<evidence type="ECO:0000313" key="2">
    <source>
        <dbReference type="EMBL" id="TCP14225.1"/>
    </source>
</evidence>
<organism evidence="2 3">
    <name type="scientific">Bisgaardia hudsonensis</name>
    <dbReference type="NCBI Taxonomy" id="109472"/>
    <lineage>
        <taxon>Bacteria</taxon>
        <taxon>Pseudomonadati</taxon>
        <taxon>Pseudomonadota</taxon>
        <taxon>Gammaproteobacteria</taxon>
        <taxon>Pasteurellales</taxon>
        <taxon>Pasteurellaceae</taxon>
        <taxon>Bisgaardia</taxon>
    </lineage>
</organism>
<dbReference type="Proteomes" id="UP000294841">
    <property type="component" value="Unassembled WGS sequence"/>
</dbReference>
<keyword evidence="3" id="KW-1185">Reference proteome</keyword>